<dbReference type="EMBL" id="LRQA01000030">
    <property type="protein sequence ID" value="KXA18412.1"/>
    <property type="molecule type" value="Genomic_DNA"/>
</dbReference>
<dbReference type="AlphaFoldDB" id="A0A133NQ36"/>
<keyword evidence="1" id="KW-0472">Membrane</keyword>
<organism evidence="2 3">
    <name type="scientific">Gardnerella vaginalis</name>
    <dbReference type="NCBI Taxonomy" id="2702"/>
    <lineage>
        <taxon>Bacteria</taxon>
        <taxon>Bacillati</taxon>
        <taxon>Actinomycetota</taxon>
        <taxon>Actinomycetes</taxon>
        <taxon>Bifidobacteriales</taxon>
        <taxon>Bifidobacteriaceae</taxon>
        <taxon>Gardnerella</taxon>
    </lineage>
</organism>
<comment type="caution">
    <text evidence="2">The sequence shown here is derived from an EMBL/GenBank/DDBJ whole genome shotgun (WGS) entry which is preliminary data.</text>
</comment>
<dbReference type="Proteomes" id="UP000070558">
    <property type="component" value="Unassembled WGS sequence"/>
</dbReference>
<accession>A0A133NQ36</accession>
<evidence type="ECO:0000313" key="2">
    <source>
        <dbReference type="EMBL" id="KXA18412.1"/>
    </source>
</evidence>
<name>A0A133NQ36_GARVA</name>
<evidence type="ECO:0000256" key="1">
    <source>
        <dbReference type="SAM" id="Phobius"/>
    </source>
</evidence>
<evidence type="ECO:0000313" key="3">
    <source>
        <dbReference type="Proteomes" id="UP000070558"/>
    </source>
</evidence>
<sequence length="39" mass="4586">MQRARLIVLDCLIVSCALLFAFAIPIQLYYFSWSELYTL</sequence>
<protein>
    <submittedName>
        <fullName evidence="2">Uncharacterized protein</fullName>
    </submittedName>
</protein>
<dbReference type="PATRIC" id="fig|2702.99.peg.519"/>
<proteinExistence type="predicted"/>
<keyword evidence="1" id="KW-0812">Transmembrane</keyword>
<reference evidence="2 3" key="1">
    <citation type="submission" date="2016-01" db="EMBL/GenBank/DDBJ databases">
        <authorList>
            <person name="Oliw E.H."/>
        </authorList>
    </citation>
    <scope>NUCLEOTIDE SEQUENCE [LARGE SCALE GENOMIC DNA]</scope>
    <source>
        <strain evidence="2 3">GED7760B</strain>
    </source>
</reference>
<feature type="transmembrane region" description="Helical" evidence="1">
    <location>
        <begin position="7"/>
        <end position="30"/>
    </location>
</feature>
<keyword evidence="1" id="KW-1133">Transmembrane helix</keyword>
<gene>
    <name evidence="2" type="ORF">HMPREF3216_00526</name>
</gene>